<keyword evidence="4 8" id="KW-0812">Transmembrane</keyword>
<evidence type="ECO:0000256" key="1">
    <source>
        <dbReference type="ARBA" id="ARBA00004651"/>
    </source>
</evidence>
<dbReference type="GO" id="GO:0005886">
    <property type="term" value="C:plasma membrane"/>
    <property type="evidence" value="ECO:0007669"/>
    <property type="project" value="UniProtKB-SubCell"/>
</dbReference>
<accession>A0A2K9MGV1</accession>
<feature type="compositionally biased region" description="Low complexity" evidence="7">
    <location>
        <begin position="1"/>
        <end position="35"/>
    </location>
</feature>
<feature type="transmembrane region" description="Helical" evidence="8">
    <location>
        <begin position="230"/>
        <end position="249"/>
    </location>
</feature>
<evidence type="ECO:0000256" key="4">
    <source>
        <dbReference type="ARBA" id="ARBA00022692"/>
    </source>
</evidence>
<dbReference type="Proteomes" id="UP000234882">
    <property type="component" value="Chromosome"/>
</dbReference>
<reference evidence="10" key="1">
    <citation type="submission" date="2017-12" db="EMBL/GenBank/DDBJ databases">
        <title>Genomic analysis of Paracoccus sp. CBA4604.</title>
        <authorList>
            <person name="Roh S.W."/>
            <person name="Kim J.Y."/>
            <person name="Kim J.S."/>
        </authorList>
    </citation>
    <scope>NUCLEOTIDE SEQUENCE [LARGE SCALE GENOMIC DNA]</scope>
    <source>
        <strain evidence="10">CBA4604</strain>
    </source>
</reference>
<organism evidence="9 10">
    <name type="scientific">Paracoccus jeotgali</name>
    <dbReference type="NCBI Taxonomy" id="2065379"/>
    <lineage>
        <taxon>Bacteria</taxon>
        <taxon>Pseudomonadati</taxon>
        <taxon>Pseudomonadota</taxon>
        <taxon>Alphaproteobacteria</taxon>
        <taxon>Rhodobacterales</taxon>
        <taxon>Paracoccaceae</taxon>
        <taxon>Paracoccus</taxon>
    </lineage>
</organism>
<feature type="transmembrane region" description="Helical" evidence="8">
    <location>
        <begin position="174"/>
        <end position="194"/>
    </location>
</feature>
<feature type="transmembrane region" description="Helical" evidence="8">
    <location>
        <begin position="134"/>
        <end position="167"/>
    </location>
</feature>
<feature type="transmembrane region" description="Helical" evidence="8">
    <location>
        <begin position="200"/>
        <end position="223"/>
    </location>
</feature>
<evidence type="ECO:0000256" key="3">
    <source>
        <dbReference type="ARBA" id="ARBA00022475"/>
    </source>
</evidence>
<protein>
    <submittedName>
        <fullName evidence="9">Urea transporter</fullName>
    </submittedName>
</protein>
<feature type="transmembrane region" description="Helical" evidence="8">
    <location>
        <begin position="313"/>
        <end position="331"/>
    </location>
</feature>
<proteinExistence type="inferred from homology"/>
<dbReference type="AlphaFoldDB" id="A0A2K9MGV1"/>
<feature type="transmembrane region" description="Helical" evidence="8">
    <location>
        <begin position="337"/>
        <end position="358"/>
    </location>
</feature>
<evidence type="ECO:0000256" key="7">
    <source>
        <dbReference type="SAM" id="MobiDB-lite"/>
    </source>
</evidence>
<feature type="transmembrane region" description="Helical" evidence="8">
    <location>
        <begin position="289"/>
        <end position="308"/>
    </location>
</feature>
<evidence type="ECO:0000256" key="6">
    <source>
        <dbReference type="ARBA" id="ARBA00023136"/>
    </source>
</evidence>
<gene>
    <name evidence="9" type="ORF">CYR75_10845</name>
</gene>
<keyword evidence="5 8" id="KW-1133">Transmembrane helix</keyword>
<feature type="transmembrane region" description="Helical" evidence="8">
    <location>
        <begin position="365"/>
        <end position="386"/>
    </location>
</feature>
<evidence type="ECO:0000313" key="10">
    <source>
        <dbReference type="Proteomes" id="UP000234882"/>
    </source>
</evidence>
<dbReference type="PANTHER" id="PTHR10464">
    <property type="entry name" value="UREA TRANSPORTER"/>
    <property type="match status" value="1"/>
</dbReference>
<comment type="similarity">
    <text evidence="2">Belongs to the urea transporter family.</text>
</comment>
<evidence type="ECO:0000256" key="2">
    <source>
        <dbReference type="ARBA" id="ARBA00005914"/>
    </source>
</evidence>
<comment type="subcellular location">
    <subcellularLocation>
        <location evidence="1">Cell membrane</location>
        <topology evidence="1">Multi-pass membrane protein</topology>
    </subcellularLocation>
</comment>
<evidence type="ECO:0000256" key="8">
    <source>
        <dbReference type="SAM" id="Phobius"/>
    </source>
</evidence>
<dbReference type="InterPro" id="IPR029020">
    <property type="entry name" value="Ammonium/urea_transptr"/>
</dbReference>
<dbReference type="Pfam" id="PF03253">
    <property type="entry name" value="UT"/>
    <property type="match status" value="1"/>
</dbReference>
<keyword evidence="3" id="KW-1003">Cell membrane</keyword>
<name>A0A2K9MGV1_9RHOB</name>
<dbReference type="Gene3D" id="1.10.3430.10">
    <property type="entry name" value="Ammonium transporter AmtB like domains"/>
    <property type="match status" value="1"/>
</dbReference>
<feature type="region of interest" description="Disordered" evidence="7">
    <location>
        <begin position="1"/>
        <end position="40"/>
    </location>
</feature>
<evidence type="ECO:0000313" key="9">
    <source>
        <dbReference type="EMBL" id="AUM74712.1"/>
    </source>
</evidence>
<feature type="transmembrane region" description="Helical" evidence="8">
    <location>
        <begin position="398"/>
        <end position="421"/>
    </location>
</feature>
<dbReference type="GO" id="GO:0015204">
    <property type="term" value="F:urea transmembrane transporter activity"/>
    <property type="evidence" value="ECO:0007669"/>
    <property type="project" value="InterPro"/>
</dbReference>
<keyword evidence="6 8" id="KW-0472">Membrane</keyword>
<keyword evidence="10" id="KW-1185">Reference proteome</keyword>
<evidence type="ECO:0000256" key="5">
    <source>
        <dbReference type="ARBA" id="ARBA00022989"/>
    </source>
</evidence>
<dbReference type="InterPro" id="IPR004937">
    <property type="entry name" value="Urea_transporter"/>
</dbReference>
<sequence>MFWPSRPSSPLSCSSWSGRSGASGARPAGRAAASSDRPERRPRGAFSFEAACCAAHCLKAGFGLNGRIGIWRRRGMNIIGRFGLPSASGAPATGLHLSPSGLAGQGTGWLGGVAMLADSVLRGMGQVMFQNNSYAGLLFLLGIAVNSPLFAAAALAGTVTSTLAALLLGADRQMVRAGLFGFNGALVGIALLYFLAPNPLTWLCVILAASCATVLMAAMMTLFRGWDLPVLTAPFVLVALSFFMATARFGRIEASGLLPTAGLPVKAGPQGVVTAASLGQGALEGIGQVFFQGHMVSSAIFGAGLLIASRRAFVMAVAGTLTGLLIAWAMGASEVSMRAGAFGFNSVLTAIALGAVFLPPGPRATIYAIFGAAVTPFVAAAAAATMGTFGLPAMTLPFVLTSWVLLLAAQSLPGLTAPAAVRR</sequence>
<dbReference type="KEGG" id="paru:CYR75_10845"/>
<dbReference type="EMBL" id="CP025583">
    <property type="protein sequence ID" value="AUM74712.1"/>
    <property type="molecule type" value="Genomic_DNA"/>
</dbReference>
<dbReference type="PANTHER" id="PTHR10464:SF4">
    <property type="entry name" value="UREA TRANSPORTER"/>
    <property type="match status" value="1"/>
</dbReference>